<dbReference type="Pfam" id="PF00672">
    <property type="entry name" value="HAMP"/>
    <property type="match status" value="1"/>
</dbReference>
<dbReference type="AlphaFoldDB" id="A0A524RMI4"/>
<evidence type="ECO:0000256" key="15">
    <source>
        <dbReference type="SAM" id="Phobius"/>
    </source>
</evidence>
<dbReference type="PANTHER" id="PTHR44936">
    <property type="entry name" value="SENSOR PROTEIN CREC"/>
    <property type="match status" value="1"/>
</dbReference>
<protein>
    <recommendedName>
        <fullName evidence="3">histidine kinase</fullName>
        <ecNumber evidence="3">2.7.13.3</ecNumber>
    </recommendedName>
</protein>
<dbReference type="InterPro" id="IPR004358">
    <property type="entry name" value="Sig_transdc_His_kin-like_C"/>
</dbReference>
<dbReference type="GO" id="GO:0000155">
    <property type="term" value="F:phosphorelay sensor kinase activity"/>
    <property type="evidence" value="ECO:0007669"/>
    <property type="project" value="InterPro"/>
</dbReference>
<evidence type="ECO:0000256" key="2">
    <source>
        <dbReference type="ARBA" id="ARBA00004429"/>
    </source>
</evidence>
<dbReference type="SMART" id="SM00304">
    <property type="entry name" value="HAMP"/>
    <property type="match status" value="1"/>
</dbReference>
<dbReference type="InterPro" id="IPR003660">
    <property type="entry name" value="HAMP_dom"/>
</dbReference>
<dbReference type="EC" id="2.7.13.3" evidence="3"/>
<dbReference type="PROSITE" id="PS50109">
    <property type="entry name" value="HIS_KIN"/>
    <property type="match status" value="1"/>
</dbReference>
<dbReference type="Gene3D" id="3.30.565.10">
    <property type="entry name" value="Histidine kinase-like ATPase, C-terminal domain"/>
    <property type="match status" value="1"/>
</dbReference>
<keyword evidence="12 15" id="KW-1133">Transmembrane helix</keyword>
<feature type="transmembrane region" description="Helical" evidence="15">
    <location>
        <begin position="33"/>
        <end position="56"/>
    </location>
</feature>
<dbReference type="CDD" id="cd00082">
    <property type="entry name" value="HisKA"/>
    <property type="match status" value="1"/>
</dbReference>
<evidence type="ECO:0000259" key="16">
    <source>
        <dbReference type="PROSITE" id="PS50109"/>
    </source>
</evidence>
<evidence type="ECO:0000256" key="14">
    <source>
        <dbReference type="ARBA" id="ARBA00023136"/>
    </source>
</evidence>
<dbReference type="InterPro" id="IPR003661">
    <property type="entry name" value="HisK_dim/P_dom"/>
</dbReference>
<dbReference type="CDD" id="cd00075">
    <property type="entry name" value="HATPase"/>
    <property type="match status" value="1"/>
</dbReference>
<evidence type="ECO:0000256" key="10">
    <source>
        <dbReference type="ARBA" id="ARBA00022777"/>
    </source>
</evidence>
<feature type="domain" description="Histidine kinase" evidence="16">
    <location>
        <begin position="253"/>
        <end position="447"/>
    </location>
</feature>
<evidence type="ECO:0000256" key="6">
    <source>
        <dbReference type="ARBA" id="ARBA00022553"/>
    </source>
</evidence>
<dbReference type="PRINTS" id="PR00344">
    <property type="entry name" value="BCTRLSENSOR"/>
</dbReference>
<name>A0A524RMI4_9CHRO</name>
<comment type="caution">
    <text evidence="18">The sequence shown here is derived from an EMBL/GenBank/DDBJ whole genome shotgun (WGS) entry which is preliminary data.</text>
</comment>
<dbReference type="InterPro" id="IPR050980">
    <property type="entry name" value="2C_sensor_his_kinase"/>
</dbReference>
<keyword evidence="13" id="KW-0902">Two-component regulatory system</keyword>
<keyword evidence="11" id="KW-0067">ATP-binding</keyword>
<keyword evidence="8 15" id="KW-0812">Transmembrane</keyword>
<dbReference type="SUPFAM" id="SSF55874">
    <property type="entry name" value="ATPase domain of HSP90 chaperone/DNA topoisomerase II/histidine kinase"/>
    <property type="match status" value="1"/>
</dbReference>
<proteinExistence type="predicted"/>
<organism evidence="18 19">
    <name type="scientific">Aphanocapsa feldmannii 277cV</name>
    <dbReference type="NCBI Taxonomy" id="2507553"/>
    <lineage>
        <taxon>Bacteria</taxon>
        <taxon>Bacillati</taxon>
        <taxon>Cyanobacteriota</taxon>
        <taxon>Cyanophyceae</taxon>
        <taxon>Oscillatoriophycideae</taxon>
        <taxon>Chroococcales</taxon>
        <taxon>Microcystaceae</taxon>
        <taxon>Aphanocapsa</taxon>
    </lineage>
</organism>
<keyword evidence="4" id="KW-1003">Cell membrane</keyword>
<accession>A0A524RMI4</accession>
<gene>
    <name evidence="18" type="ORF">ERJ67_07560</name>
</gene>
<dbReference type="InterPro" id="IPR036097">
    <property type="entry name" value="HisK_dim/P_sf"/>
</dbReference>
<evidence type="ECO:0000256" key="4">
    <source>
        <dbReference type="ARBA" id="ARBA00022475"/>
    </source>
</evidence>
<evidence type="ECO:0000256" key="1">
    <source>
        <dbReference type="ARBA" id="ARBA00000085"/>
    </source>
</evidence>
<evidence type="ECO:0000256" key="11">
    <source>
        <dbReference type="ARBA" id="ARBA00022840"/>
    </source>
</evidence>
<dbReference type="EMBL" id="SRMO01000071">
    <property type="protein sequence ID" value="TGG91847.1"/>
    <property type="molecule type" value="Genomic_DNA"/>
</dbReference>
<dbReference type="Gene3D" id="1.10.287.130">
    <property type="match status" value="1"/>
</dbReference>
<comment type="subcellular location">
    <subcellularLocation>
        <location evidence="2">Cell inner membrane</location>
        <topology evidence="2">Multi-pass membrane protein</topology>
    </subcellularLocation>
</comment>
<evidence type="ECO:0000256" key="3">
    <source>
        <dbReference type="ARBA" id="ARBA00012438"/>
    </source>
</evidence>
<evidence type="ECO:0000256" key="7">
    <source>
        <dbReference type="ARBA" id="ARBA00022679"/>
    </source>
</evidence>
<keyword evidence="14 15" id="KW-0472">Membrane</keyword>
<dbReference type="GO" id="GO:0005886">
    <property type="term" value="C:plasma membrane"/>
    <property type="evidence" value="ECO:0007669"/>
    <property type="project" value="UniProtKB-SubCell"/>
</dbReference>
<evidence type="ECO:0000313" key="18">
    <source>
        <dbReference type="EMBL" id="TGG91847.1"/>
    </source>
</evidence>
<dbReference type="GO" id="GO:0005524">
    <property type="term" value="F:ATP binding"/>
    <property type="evidence" value="ECO:0007669"/>
    <property type="project" value="UniProtKB-KW"/>
</dbReference>
<keyword evidence="7" id="KW-0808">Transferase</keyword>
<evidence type="ECO:0000256" key="8">
    <source>
        <dbReference type="ARBA" id="ARBA00022692"/>
    </source>
</evidence>
<evidence type="ECO:0000256" key="5">
    <source>
        <dbReference type="ARBA" id="ARBA00022519"/>
    </source>
</evidence>
<keyword evidence="6" id="KW-0597">Phosphoprotein</keyword>
<comment type="catalytic activity">
    <reaction evidence="1">
        <text>ATP + protein L-histidine = ADP + protein N-phospho-L-histidine.</text>
        <dbReference type="EC" id="2.7.13.3"/>
    </reaction>
</comment>
<keyword evidence="9" id="KW-0547">Nucleotide-binding</keyword>
<evidence type="ECO:0000256" key="13">
    <source>
        <dbReference type="ARBA" id="ARBA00023012"/>
    </source>
</evidence>
<dbReference type="PROSITE" id="PS50885">
    <property type="entry name" value="HAMP"/>
    <property type="match status" value="1"/>
</dbReference>
<dbReference type="InterPro" id="IPR005467">
    <property type="entry name" value="His_kinase_dom"/>
</dbReference>
<dbReference type="SMART" id="SM00388">
    <property type="entry name" value="HisKA"/>
    <property type="match status" value="1"/>
</dbReference>
<dbReference type="InterPro" id="IPR036890">
    <property type="entry name" value="HATPase_C_sf"/>
</dbReference>
<evidence type="ECO:0000313" key="19">
    <source>
        <dbReference type="Proteomes" id="UP000317990"/>
    </source>
</evidence>
<dbReference type="InterPro" id="IPR003594">
    <property type="entry name" value="HATPase_dom"/>
</dbReference>
<keyword evidence="10" id="KW-0418">Kinase</keyword>
<dbReference type="Pfam" id="PF02518">
    <property type="entry name" value="HATPase_c"/>
    <property type="match status" value="1"/>
</dbReference>
<sequence length="452" mass="49415">MAHQVSAAQRRLAPASTTEDTVAVAPRRADLALILRLGLFLVSGWLLSAVLLQGLFGQRLMQRQLRNLARNLAGSIRLSELAIERLPPQAVGQLSGLRIVSRRWPVVRGGEALREPARQLRLLLCPRLRHCPVVVPTQTPQAGIWIELESLTEPAWLFCQLSTNPWWPPDPALISLALISGSLLSGGSFLIFEVQRPLQRLSRRMARVGLQQDDPDPLPLEGAAEVKQLIQRFNGMVLRLRRAEQERATMLGGIAHDLQSPIARLRLRLEILPRQASALADLDALERITSQFLLFASGGRGEDRVPVPLDGFLAEVVAAYPSDQVQLRASDLHQTVAPIALGRALRNLIDNGLTYGATPIVVRCESSAEGVDLLVIDQGRGIPEDRRAAASLAFQRLDPARGGKGQCGLGLAIAQRVAELHGGSLVFRDLPREDPDGRFAVVIRLAGWPDNS</sequence>
<evidence type="ECO:0000256" key="12">
    <source>
        <dbReference type="ARBA" id="ARBA00022989"/>
    </source>
</evidence>
<feature type="domain" description="HAMP" evidence="17">
    <location>
        <begin position="192"/>
        <end position="245"/>
    </location>
</feature>
<reference evidence="18 19" key="1">
    <citation type="journal article" date="2019" name="mSystems">
        <title>Life at home and on the roam: Genomic adaptions reflect the dual lifestyle of an intracellular, facultative symbiont.</title>
        <authorList>
            <person name="Burgsdorf I."/>
        </authorList>
    </citation>
    <scope>NUCLEOTIDE SEQUENCE [LARGE SCALE GENOMIC DNA]</scope>
    <source>
        <strain evidence="18">277cV</strain>
    </source>
</reference>
<keyword evidence="5" id="KW-0997">Cell inner membrane</keyword>
<dbReference type="Proteomes" id="UP000317990">
    <property type="component" value="Unassembled WGS sequence"/>
</dbReference>
<dbReference type="PANTHER" id="PTHR44936:SF5">
    <property type="entry name" value="SENSOR HISTIDINE KINASE ENVZ"/>
    <property type="match status" value="1"/>
</dbReference>
<evidence type="ECO:0000259" key="17">
    <source>
        <dbReference type="PROSITE" id="PS50885"/>
    </source>
</evidence>
<evidence type="ECO:0000256" key="9">
    <source>
        <dbReference type="ARBA" id="ARBA00022741"/>
    </source>
</evidence>
<dbReference type="SMART" id="SM00387">
    <property type="entry name" value="HATPase_c"/>
    <property type="match status" value="1"/>
</dbReference>
<dbReference type="SUPFAM" id="SSF47384">
    <property type="entry name" value="Homodimeric domain of signal transducing histidine kinase"/>
    <property type="match status" value="1"/>
</dbReference>